<dbReference type="InterPro" id="IPR029044">
    <property type="entry name" value="Nucleotide-diphossugar_trans"/>
</dbReference>
<dbReference type="PANTHER" id="PTHR43179">
    <property type="entry name" value="RHAMNOSYLTRANSFERASE WBBL"/>
    <property type="match status" value="1"/>
</dbReference>
<comment type="similarity">
    <text evidence="1">Belongs to the glycosyltransferase 2 family.</text>
</comment>
<evidence type="ECO:0000256" key="2">
    <source>
        <dbReference type="ARBA" id="ARBA00022676"/>
    </source>
</evidence>
<organism evidence="5 6">
    <name type="scientific">Desulfotalea psychrophila</name>
    <dbReference type="NCBI Taxonomy" id="84980"/>
    <lineage>
        <taxon>Bacteria</taxon>
        <taxon>Pseudomonadati</taxon>
        <taxon>Thermodesulfobacteriota</taxon>
        <taxon>Desulfobulbia</taxon>
        <taxon>Desulfobulbales</taxon>
        <taxon>Desulfocapsaceae</taxon>
        <taxon>Desulfotalea</taxon>
    </lineage>
</organism>
<dbReference type="Pfam" id="PF00535">
    <property type="entry name" value="Glycos_transf_2"/>
    <property type="match status" value="1"/>
</dbReference>
<feature type="domain" description="Glycosyltransferase 2-like" evidence="4">
    <location>
        <begin position="2"/>
        <end position="167"/>
    </location>
</feature>
<proteinExistence type="inferred from homology"/>
<dbReference type="InterPro" id="IPR001173">
    <property type="entry name" value="Glyco_trans_2-like"/>
</dbReference>
<keyword evidence="6" id="KW-1185">Reference proteome</keyword>
<name>A0ABS3ASC8_9BACT</name>
<accession>A0ABS3ASC8</accession>
<dbReference type="SUPFAM" id="SSF53448">
    <property type="entry name" value="Nucleotide-diphospho-sugar transferases"/>
    <property type="match status" value="1"/>
</dbReference>
<comment type="caution">
    <text evidence="5">The sequence shown here is derived from an EMBL/GenBank/DDBJ whole genome shotgun (WGS) entry which is preliminary data.</text>
</comment>
<evidence type="ECO:0000256" key="1">
    <source>
        <dbReference type="ARBA" id="ARBA00006739"/>
    </source>
</evidence>
<protein>
    <submittedName>
        <fullName evidence="5">Glycosyltransferase family 2 protein</fullName>
    </submittedName>
</protein>
<evidence type="ECO:0000259" key="4">
    <source>
        <dbReference type="Pfam" id="PF00535"/>
    </source>
</evidence>
<sequence>LIPVYNWDVRPLLEKLSAQCAMLGGDGERVEIIVIDDGSRERFDTAVAAEQFSLVIYEEFPVNRGRVAARNTLLDKAKGEYVLFLDADMLPDHGDFIQIYRNLANSGHEIVCGGISYLQIKEDVDTDHDFYLYKSKKTEALPAKTRNRTPWRYLFTSNIMLRRDIVDSIRFDSRFTGYGYEDIEWAIRLCEMHTIKHINNTCSHMGVMNKEQVYRNMCDSIENYALLLTLHPEQTAGGGAVRIAGKLTFVSVSLLNCLDTVLSKIFSSITWNPLLFLVFQCDKVVLLARALKAKAEV</sequence>
<evidence type="ECO:0000313" key="5">
    <source>
        <dbReference type="EMBL" id="MBN4068019.1"/>
    </source>
</evidence>
<evidence type="ECO:0000256" key="3">
    <source>
        <dbReference type="ARBA" id="ARBA00022679"/>
    </source>
</evidence>
<feature type="non-terminal residue" evidence="5">
    <location>
        <position position="1"/>
    </location>
</feature>
<reference evidence="5 6" key="1">
    <citation type="submission" date="2021-02" db="EMBL/GenBank/DDBJ databases">
        <title>Activity-based single-cell genomes from oceanic crustal fluid captures similar information to metagenomic and metatranscriptomic surveys with orders of magnitude less sampling.</title>
        <authorList>
            <person name="D'Angelo T.S."/>
            <person name="Orcutt B.N."/>
        </authorList>
    </citation>
    <scope>NUCLEOTIDE SEQUENCE [LARGE SCALE GENOMIC DNA]</scope>
    <source>
        <strain evidence="5">AH-315-G02</strain>
    </source>
</reference>
<dbReference type="PANTHER" id="PTHR43179:SF12">
    <property type="entry name" value="GALACTOFURANOSYLTRANSFERASE GLFT2"/>
    <property type="match status" value="1"/>
</dbReference>
<keyword evidence="3" id="KW-0808">Transferase</keyword>
<dbReference type="Proteomes" id="UP000717534">
    <property type="component" value="Unassembled WGS sequence"/>
</dbReference>
<dbReference type="EMBL" id="JAFITO010000002">
    <property type="protein sequence ID" value="MBN4068019.1"/>
    <property type="molecule type" value="Genomic_DNA"/>
</dbReference>
<dbReference type="Gene3D" id="3.90.550.10">
    <property type="entry name" value="Spore Coat Polysaccharide Biosynthesis Protein SpsA, Chain A"/>
    <property type="match status" value="1"/>
</dbReference>
<gene>
    <name evidence="5" type="ORF">JYU06_00635</name>
</gene>
<keyword evidence="2" id="KW-0328">Glycosyltransferase</keyword>
<evidence type="ECO:0000313" key="6">
    <source>
        <dbReference type="Proteomes" id="UP000717534"/>
    </source>
</evidence>